<reference evidence="2" key="1">
    <citation type="submission" date="2023-03" db="EMBL/GenBank/DDBJ databases">
        <title>Massive genome expansion in bonnet fungi (Mycena s.s.) driven by repeated elements and novel gene families across ecological guilds.</title>
        <authorList>
            <consortium name="Lawrence Berkeley National Laboratory"/>
            <person name="Harder C.B."/>
            <person name="Miyauchi S."/>
            <person name="Viragh M."/>
            <person name="Kuo A."/>
            <person name="Thoen E."/>
            <person name="Andreopoulos B."/>
            <person name="Lu D."/>
            <person name="Skrede I."/>
            <person name="Drula E."/>
            <person name="Henrissat B."/>
            <person name="Morin E."/>
            <person name="Kohler A."/>
            <person name="Barry K."/>
            <person name="LaButti K."/>
            <person name="Morin E."/>
            <person name="Salamov A."/>
            <person name="Lipzen A."/>
            <person name="Mereny Z."/>
            <person name="Hegedus B."/>
            <person name="Baldrian P."/>
            <person name="Stursova M."/>
            <person name="Weitz H."/>
            <person name="Taylor A."/>
            <person name="Grigoriev I.V."/>
            <person name="Nagy L.G."/>
            <person name="Martin F."/>
            <person name="Kauserud H."/>
        </authorList>
    </citation>
    <scope>NUCLEOTIDE SEQUENCE</scope>
    <source>
        <strain evidence="2">CBHHK200</strain>
    </source>
</reference>
<feature type="region of interest" description="Disordered" evidence="1">
    <location>
        <begin position="1"/>
        <end position="38"/>
    </location>
</feature>
<feature type="compositionally biased region" description="Basic residues" evidence="1">
    <location>
        <begin position="15"/>
        <end position="24"/>
    </location>
</feature>
<sequence length="216" mass="24579">MARAKSASAGPKTPAKAKKTRATRGKTSFVDDEAAESDEGVLVDSPKDEEEYDMMTNEYYHLYFQQFCHLQLVFRRWTMYERKFKYWYSARCSGGKEYYAEAFRGQIIYFIVGVRSMVFVHYSPRKRLGTSAVIDIKDSSDEEDMEAMDIDDSMFRKPAGVKSSALPSPLLTRSTAKKVAPLTETDPSIDVLHSVVKKNRSPVIEGGDARLEPDWQ</sequence>
<evidence type="ECO:0000256" key="1">
    <source>
        <dbReference type="SAM" id="MobiDB-lite"/>
    </source>
</evidence>
<name>A0AAD6SEF0_9AGAR</name>
<accession>A0AAD6SEF0</accession>
<evidence type="ECO:0000313" key="3">
    <source>
        <dbReference type="Proteomes" id="UP001218188"/>
    </source>
</evidence>
<evidence type="ECO:0000313" key="2">
    <source>
        <dbReference type="EMBL" id="KAJ7024535.1"/>
    </source>
</evidence>
<proteinExistence type="predicted"/>
<dbReference type="Proteomes" id="UP001218188">
    <property type="component" value="Unassembled WGS sequence"/>
</dbReference>
<protein>
    <submittedName>
        <fullName evidence="2">Uncharacterized protein</fullName>
    </submittedName>
</protein>
<feature type="compositionally biased region" description="Low complexity" evidence="1">
    <location>
        <begin position="1"/>
        <end position="14"/>
    </location>
</feature>
<organism evidence="2 3">
    <name type="scientific">Mycena alexandri</name>
    <dbReference type="NCBI Taxonomy" id="1745969"/>
    <lineage>
        <taxon>Eukaryota</taxon>
        <taxon>Fungi</taxon>
        <taxon>Dikarya</taxon>
        <taxon>Basidiomycota</taxon>
        <taxon>Agaricomycotina</taxon>
        <taxon>Agaricomycetes</taxon>
        <taxon>Agaricomycetidae</taxon>
        <taxon>Agaricales</taxon>
        <taxon>Marasmiineae</taxon>
        <taxon>Mycenaceae</taxon>
        <taxon>Mycena</taxon>
    </lineage>
</organism>
<dbReference type="EMBL" id="JARJCM010000168">
    <property type="protein sequence ID" value="KAJ7024535.1"/>
    <property type="molecule type" value="Genomic_DNA"/>
</dbReference>
<dbReference type="AlphaFoldDB" id="A0AAD6SEF0"/>
<keyword evidence="3" id="KW-1185">Reference proteome</keyword>
<comment type="caution">
    <text evidence="2">The sequence shown here is derived from an EMBL/GenBank/DDBJ whole genome shotgun (WGS) entry which is preliminary data.</text>
</comment>
<gene>
    <name evidence="2" type="ORF">C8F04DRAFT_1270229</name>
</gene>